<keyword evidence="2" id="KW-0732">Signal</keyword>
<evidence type="ECO:0000256" key="2">
    <source>
        <dbReference type="SAM" id="SignalP"/>
    </source>
</evidence>
<gene>
    <name evidence="3" type="ORF">E2C01_071305</name>
</gene>
<accession>A0A5B7HWM6</accession>
<keyword evidence="4" id="KW-1185">Reference proteome</keyword>
<evidence type="ECO:0000313" key="3">
    <source>
        <dbReference type="EMBL" id="MPC76870.1"/>
    </source>
</evidence>
<protein>
    <recommendedName>
        <fullName evidence="5">Transmembrane protein</fullName>
    </recommendedName>
</protein>
<reference evidence="3 4" key="1">
    <citation type="submission" date="2019-05" db="EMBL/GenBank/DDBJ databases">
        <title>Another draft genome of Portunus trituberculatus and its Hox gene families provides insights of decapod evolution.</title>
        <authorList>
            <person name="Jeong J.-H."/>
            <person name="Song I."/>
            <person name="Kim S."/>
            <person name="Choi T."/>
            <person name="Kim D."/>
            <person name="Ryu S."/>
            <person name="Kim W."/>
        </authorList>
    </citation>
    <scope>NUCLEOTIDE SEQUENCE [LARGE SCALE GENOMIC DNA]</scope>
    <source>
        <tissue evidence="3">Muscle</tissue>
    </source>
</reference>
<dbReference type="AlphaFoldDB" id="A0A5B7HWM6"/>
<keyword evidence="1" id="KW-1133">Transmembrane helix</keyword>
<keyword evidence="1" id="KW-0472">Membrane</keyword>
<organism evidence="3 4">
    <name type="scientific">Portunus trituberculatus</name>
    <name type="common">Swimming crab</name>
    <name type="synonym">Neptunus trituberculatus</name>
    <dbReference type="NCBI Taxonomy" id="210409"/>
    <lineage>
        <taxon>Eukaryota</taxon>
        <taxon>Metazoa</taxon>
        <taxon>Ecdysozoa</taxon>
        <taxon>Arthropoda</taxon>
        <taxon>Crustacea</taxon>
        <taxon>Multicrustacea</taxon>
        <taxon>Malacostraca</taxon>
        <taxon>Eumalacostraca</taxon>
        <taxon>Eucarida</taxon>
        <taxon>Decapoda</taxon>
        <taxon>Pleocyemata</taxon>
        <taxon>Brachyura</taxon>
        <taxon>Eubrachyura</taxon>
        <taxon>Portunoidea</taxon>
        <taxon>Portunidae</taxon>
        <taxon>Portuninae</taxon>
        <taxon>Portunus</taxon>
    </lineage>
</organism>
<sequence>MCPSIQRTPHDSTPLFSPPTHSTLLLLLLLLLTTTSPLKSQQVYSSDSYDFSLNYPGVHNEMLVVVVMVTVVALSGEIARNDK</sequence>
<feature type="chain" id="PRO_5022898941" description="Transmembrane protein" evidence="2">
    <location>
        <begin position="41"/>
        <end position="83"/>
    </location>
</feature>
<dbReference type="Proteomes" id="UP000324222">
    <property type="component" value="Unassembled WGS sequence"/>
</dbReference>
<evidence type="ECO:0008006" key="5">
    <source>
        <dbReference type="Google" id="ProtNLM"/>
    </source>
</evidence>
<evidence type="ECO:0000256" key="1">
    <source>
        <dbReference type="SAM" id="Phobius"/>
    </source>
</evidence>
<feature type="transmembrane region" description="Helical" evidence="1">
    <location>
        <begin position="61"/>
        <end position="79"/>
    </location>
</feature>
<comment type="caution">
    <text evidence="3">The sequence shown here is derived from an EMBL/GenBank/DDBJ whole genome shotgun (WGS) entry which is preliminary data.</text>
</comment>
<proteinExistence type="predicted"/>
<evidence type="ECO:0000313" key="4">
    <source>
        <dbReference type="Proteomes" id="UP000324222"/>
    </source>
</evidence>
<dbReference type="EMBL" id="VSRR010044417">
    <property type="protein sequence ID" value="MPC76870.1"/>
    <property type="molecule type" value="Genomic_DNA"/>
</dbReference>
<feature type="signal peptide" evidence="2">
    <location>
        <begin position="1"/>
        <end position="40"/>
    </location>
</feature>
<name>A0A5B7HWM6_PORTR</name>
<keyword evidence="1" id="KW-0812">Transmembrane</keyword>